<dbReference type="Pfam" id="PF05857">
    <property type="entry name" value="TraX"/>
    <property type="match status" value="1"/>
</dbReference>
<dbReference type="InterPro" id="IPR008875">
    <property type="entry name" value="TraX"/>
</dbReference>
<evidence type="ECO:0000313" key="3">
    <source>
        <dbReference type="Proteomes" id="UP000515823"/>
    </source>
</evidence>
<keyword evidence="3" id="KW-1185">Reference proteome</keyword>
<accession>A0A7G9G312</accession>
<feature type="transmembrane region" description="Helical" evidence="1">
    <location>
        <begin position="165"/>
        <end position="193"/>
    </location>
</feature>
<evidence type="ECO:0000313" key="2">
    <source>
        <dbReference type="EMBL" id="QNM05194.1"/>
    </source>
</evidence>
<evidence type="ECO:0000256" key="1">
    <source>
        <dbReference type="SAM" id="Phobius"/>
    </source>
</evidence>
<protein>
    <recommendedName>
        <fullName evidence="4">TraX protein</fullName>
    </recommendedName>
</protein>
<evidence type="ECO:0008006" key="4">
    <source>
        <dbReference type="Google" id="ProtNLM"/>
    </source>
</evidence>
<feature type="transmembrane region" description="Helical" evidence="1">
    <location>
        <begin position="214"/>
        <end position="235"/>
    </location>
</feature>
<feature type="transmembrane region" description="Helical" evidence="1">
    <location>
        <begin position="44"/>
        <end position="62"/>
    </location>
</feature>
<keyword evidence="1" id="KW-0472">Membrane</keyword>
<feature type="transmembrane region" description="Helical" evidence="1">
    <location>
        <begin position="101"/>
        <end position="119"/>
    </location>
</feature>
<feature type="transmembrane region" description="Helical" evidence="1">
    <location>
        <begin position="126"/>
        <end position="159"/>
    </location>
</feature>
<name>A0A7G9G312_9FIRM</name>
<keyword evidence="1" id="KW-1133">Transmembrane helix</keyword>
<proteinExistence type="predicted"/>
<feature type="transmembrane region" description="Helical" evidence="1">
    <location>
        <begin position="74"/>
        <end position="95"/>
    </location>
</feature>
<organism evidence="2 3">
    <name type="scientific">Qiania dongpingensis</name>
    <dbReference type="NCBI Taxonomy" id="2763669"/>
    <lineage>
        <taxon>Bacteria</taxon>
        <taxon>Bacillati</taxon>
        <taxon>Bacillota</taxon>
        <taxon>Clostridia</taxon>
        <taxon>Lachnospirales</taxon>
        <taxon>Lachnospiraceae</taxon>
        <taxon>Qiania</taxon>
    </lineage>
</organism>
<dbReference type="AlphaFoldDB" id="A0A7G9G312"/>
<dbReference type="KEGG" id="qdo:H9Q78_12210"/>
<dbReference type="RefSeq" id="WP_249302005.1">
    <property type="nucleotide sequence ID" value="NZ_CP060634.1"/>
</dbReference>
<dbReference type="EMBL" id="CP060634">
    <property type="protein sequence ID" value="QNM05194.1"/>
    <property type="molecule type" value="Genomic_DNA"/>
</dbReference>
<reference evidence="2 3" key="1">
    <citation type="submission" date="2020-08" db="EMBL/GenBank/DDBJ databases">
        <authorList>
            <person name="Liu C."/>
            <person name="Sun Q."/>
        </authorList>
    </citation>
    <scope>NUCLEOTIDE SEQUENCE [LARGE SCALE GENOMIC DNA]</scope>
    <source>
        <strain evidence="2 3">NSJ-38</strain>
    </source>
</reference>
<keyword evidence="1" id="KW-0812">Transmembrane</keyword>
<dbReference type="Proteomes" id="UP000515823">
    <property type="component" value="Chromosome"/>
</dbReference>
<gene>
    <name evidence="2" type="ORF">H9Q78_12210</name>
</gene>
<feature type="transmembrane region" description="Helical" evidence="1">
    <location>
        <begin position="12"/>
        <end position="32"/>
    </location>
</feature>
<sequence>MTEKKIGLSALALKWIAVITMLTDHLGIALLGTAPDAVCGGMRIAGRLAFPIYCFLLVEGFYHTSNIKKYLIRLGVFALVSEIPFDLLLFGRIFYADYQNVFFTLFIGLLLLYLYSRFLANVQPIYAIMAFVSMLCLAFVIRSDYGAEGVLIIFLFYFFRTRPVPMVISIGIVLFLMGGIEPFAMLAFLPIAVYNGERGGRIPDSPAKRIWQKYFFYCFYPVHLVLLWAAEHFLLT</sequence>